<accession>A0A6A6TG16</accession>
<feature type="region of interest" description="Disordered" evidence="1">
    <location>
        <begin position="26"/>
        <end position="65"/>
    </location>
</feature>
<dbReference type="Proteomes" id="UP000799324">
    <property type="component" value="Unassembled WGS sequence"/>
</dbReference>
<organism evidence="2 3">
    <name type="scientific">Lophiostoma macrostomum CBS 122681</name>
    <dbReference type="NCBI Taxonomy" id="1314788"/>
    <lineage>
        <taxon>Eukaryota</taxon>
        <taxon>Fungi</taxon>
        <taxon>Dikarya</taxon>
        <taxon>Ascomycota</taxon>
        <taxon>Pezizomycotina</taxon>
        <taxon>Dothideomycetes</taxon>
        <taxon>Pleosporomycetidae</taxon>
        <taxon>Pleosporales</taxon>
        <taxon>Lophiostomataceae</taxon>
        <taxon>Lophiostoma</taxon>
    </lineage>
</organism>
<dbReference type="EMBL" id="MU004316">
    <property type="protein sequence ID" value="KAF2658271.1"/>
    <property type="molecule type" value="Genomic_DNA"/>
</dbReference>
<proteinExistence type="predicted"/>
<evidence type="ECO:0000256" key="1">
    <source>
        <dbReference type="SAM" id="MobiDB-lite"/>
    </source>
</evidence>
<evidence type="ECO:0000313" key="3">
    <source>
        <dbReference type="Proteomes" id="UP000799324"/>
    </source>
</evidence>
<name>A0A6A6TG16_9PLEO</name>
<reference evidence="2" key="1">
    <citation type="journal article" date="2020" name="Stud. Mycol.">
        <title>101 Dothideomycetes genomes: a test case for predicting lifestyles and emergence of pathogens.</title>
        <authorList>
            <person name="Haridas S."/>
            <person name="Albert R."/>
            <person name="Binder M."/>
            <person name="Bloem J."/>
            <person name="Labutti K."/>
            <person name="Salamov A."/>
            <person name="Andreopoulos B."/>
            <person name="Baker S."/>
            <person name="Barry K."/>
            <person name="Bills G."/>
            <person name="Bluhm B."/>
            <person name="Cannon C."/>
            <person name="Castanera R."/>
            <person name="Culley D."/>
            <person name="Daum C."/>
            <person name="Ezra D."/>
            <person name="Gonzalez J."/>
            <person name="Henrissat B."/>
            <person name="Kuo A."/>
            <person name="Liang C."/>
            <person name="Lipzen A."/>
            <person name="Lutzoni F."/>
            <person name="Magnuson J."/>
            <person name="Mondo S."/>
            <person name="Nolan M."/>
            <person name="Ohm R."/>
            <person name="Pangilinan J."/>
            <person name="Park H.-J."/>
            <person name="Ramirez L."/>
            <person name="Alfaro M."/>
            <person name="Sun H."/>
            <person name="Tritt A."/>
            <person name="Yoshinaga Y."/>
            <person name="Zwiers L.-H."/>
            <person name="Turgeon B."/>
            <person name="Goodwin S."/>
            <person name="Spatafora J."/>
            <person name="Crous P."/>
            <person name="Grigoriev I."/>
        </authorList>
    </citation>
    <scope>NUCLEOTIDE SEQUENCE</scope>
    <source>
        <strain evidence="2">CBS 122681</strain>
    </source>
</reference>
<sequence>MQPSSLARHQILPGLLGAKLAAETLATGSTPPSARSPPTCVTTVTSPPGAQPARGGDSSAWHGTPARCVSAPPTRWPVALAESRHQSLSRACSQPRKLSIPPRFSISRFQRDRSPAIRPALRLQVTCALPARNHSAVLGCQASAPRRRLVSMSSCFRHHHGTLTSPATRRSAPGAGHAFLHPIHKF</sequence>
<keyword evidence="3" id="KW-1185">Reference proteome</keyword>
<evidence type="ECO:0000313" key="2">
    <source>
        <dbReference type="EMBL" id="KAF2658271.1"/>
    </source>
</evidence>
<dbReference type="AlphaFoldDB" id="A0A6A6TG16"/>
<gene>
    <name evidence="2" type="ORF">K491DRAFT_274183</name>
</gene>
<protein>
    <submittedName>
        <fullName evidence="2">Uncharacterized protein</fullName>
    </submittedName>
</protein>
<feature type="compositionally biased region" description="Low complexity" evidence="1">
    <location>
        <begin position="36"/>
        <end position="48"/>
    </location>
</feature>